<feature type="non-terminal residue" evidence="2">
    <location>
        <position position="1"/>
    </location>
</feature>
<dbReference type="Pfam" id="PF00078">
    <property type="entry name" value="RVT_1"/>
    <property type="match status" value="1"/>
</dbReference>
<evidence type="ECO:0000259" key="1">
    <source>
        <dbReference type="PROSITE" id="PS50878"/>
    </source>
</evidence>
<dbReference type="SUPFAM" id="SSF56672">
    <property type="entry name" value="DNA/RNA polymerases"/>
    <property type="match status" value="1"/>
</dbReference>
<dbReference type="PROSITE" id="PS50878">
    <property type="entry name" value="RT_POL"/>
    <property type="match status" value="1"/>
</dbReference>
<accession>A0A147BBD1</accession>
<sequence>VIQGAKDCGMRGKTLRFIRSFLTDRKFQVKIGETRGPEMSNSKGVPQGAVISPTLFNSVMAGLPARLRRVTGLGFTIYADDITLWTKGGAMANQEQTMQQGIDEVLEYLQNVGMQASPEKTQFMVVARPRDHRKGVADQVDLHIQGQKITREKQIKILGVTFEETARSTKWLPALEKSWGQTLKLVRKTTSKSWGADEDTIRILTNALLTAKA</sequence>
<reference evidence="2" key="1">
    <citation type="journal article" date="2018" name="PLoS Negl. Trop. Dis.">
        <title>Sialome diversity of ticks revealed by RNAseq of single tick salivary glands.</title>
        <authorList>
            <person name="Perner J."/>
            <person name="Kropackova S."/>
            <person name="Kopacek P."/>
            <person name="Ribeiro J.M."/>
        </authorList>
    </citation>
    <scope>NUCLEOTIDE SEQUENCE</scope>
    <source>
        <strain evidence="2">Siblings of single egg batch collected in Ceske Budejovice</strain>
        <tissue evidence="2">Salivary glands</tissue>
    </source>
</reference>
<dbReference type="GO" id="GO:0071897">
    <property type="term" value="P:DNA biosynthetic process"/>
    <property type="evidence" value="ECO:0007669"/>
    <property type="project" value="UniProtKB-ARBA"/>
</dbReference>
<dbReference type="EMBL" id="GEGO01007318">
    <property type="protein sequence ID" value="JAR88086.1"/>
    <property type="molecule type" value="Transcribed_RNA"/>
</dbReference>
<organism evidence="2">
    <name type="scientific">Ixodes ricinus</name>
    <name type="common">Common tick</name>
    <name type="synonym">Acarus ricinus</name>
    <dbReference type="NCBI Taxonomy" id="34613"/>
    <lineage>
        <taxon>Eukaryota</taxon>
        <taxon>Metazoa</taxon>
        <taxon>Ecdysozoa</taxon>
        <taxon>Arthropoda</taxon>
        <taxon>Chelicerata</taxon>
        <taxon>Arachnida</taxon>
        <taxon>Acari</taxon>
        <taxon>Parasitiformes</taxon>
        <taxon>Ixodida</taxon>
        <taxon>Ixodoidea</taxon>
        <taxon>Ixodidae</taxon>
        <taxon>Ixodinae</taxon>
        <taxon>Ixodes</taxon>
    </lineage>
</organism>
<name>A0A147BBD1_IXORI</name>
<dbReference type="PANTHER" id="PTHR33332">
    <property type="entry name" value="REVERSE TRANSCRIPTASE DOMAIN-CONTAINING PROTEIN"/>
    <property type="match status" value="1"/>
</dbReference>
<dbReference type="InterPro" id="IPR000477">
    <property type="entry name" value="RT_dom"/>
</dbReference>
<dbReference type="InterPro" id="IPR043128">
    <property type="entry name" value="Rev_trsase/Diguanyl_cyclase"/>
</dbReference>
<feature type="non-terminal residue" evidence="2">
    <location>
        <position position="213"/>
    </location>
</feature>
<dbReference type="Gene3D" id="3.30.70.270">
    <property type="match status" value="1"/>
</dbReference>
<protein>
    <submittedName>
        <fullName evidence="2">Putative tick transposon</fullName>
    </submittedName>
</protein>
<dbReference type="InterPro" id="IPR043502">
    <property type="entry name" value="DNA/RNA_pol_sf"/>
</dbReference>
<dbReference type="AlphaFoldDB" id="A0A147BBD1"/>
<evidence type="ECO:0000313" key="2">
    <source>
        <dbReference type="EMBL" id="JAR88086.1"/>
    </source>
</evidence>
<feature type="domain" description="Reverse transcriptase" evidence="1">
    <location>
        <begin position="1"/>
        <end position="162"/>
    </location>
</feature>
<proteinExistence type="predicted"/>